<sequence>MRLALKLGKTLSELETMPRDEFVRWIAYYQLEPWGCEAEDHRTELGLQVLCSINGVASSKIPRFIDRDPEDNYKPDPTPEELDEKVRDFFIGRTAKAEAETPPPKKPRKPRKDKGTKRDSAAKASTPEKISPPAK</sequence>
<dbReference type="EMBL" id="JACIJK010000008">
    <property type="protein sequence ID" value="MBB5715847.1"/>
    <property type="molecule type" value="Genomic_DNA"/>
</dbReference>
<evidence type="ECO:0000256" key="1">
    <source>
        <dbReference type="SAM" id="MobiDB-lite"/>
    </source>
</evidence>
<feature type="compositionally biased region" description="Basic residues" evidence="1">
    <location>
        <begin position="105"/>
        <end position="115"/>
    </location>
</feature>
<accession>A0A7W9BET4</accession>
<feature type="compositionally biased region" description="Basic and acidic residues" evidence="1">
    <location>
        <begin position="63"/>
        <end position="74"/>
    </location>
</feature>
<gene>
    <name evidence="3" type="ORF">FHS94_002704</name>
</gene>
<feature type="compositionally biased region" description="Basic and acidic residues" evidence="1">
    <location>
        <begin position="84"/>
        <end position="99"/>
    </location>
</feature>
<name>A0A7W9BET4_9SPHN</name>
<protein>
    <recommendedName>
        <fullName evidence="2">Minor tail T domain-containing protein</fullName>
    </recommendedName>
</protein>
<organism evidence="3 4">
    <name type="scientific">Sphingomonas aerophila</name>
    <dbReference type="NCBI Taxonomy" id="1344948"/>
    <lineage>
        <taxon>Bacteria</taxon>
        <taxon>Pseudomonadati</taxon>
        <taxon>Pseudomonadota</taxon>
        <taxon>Alphaproteobacteria</taxon>
        <taxon>Sphingomonadales</taxon>
        <taxon>Sphingomonadaceae</taxon>
        <taxon>Sphingomonas</taxon>
    </lineage>
</organism>
<evidence type="ECO:0000259" key="2">
    <source>
        <dbReference type="Pfam" id="PF06223"/>
    </source>
</evidence>
<dbReference type="InterPro" id="IPR009350">
    <property type="entry name" value="Phage_tail_T"/>
</dbReference>
<reference evidence="3 4" key="1">
    <citation type="submission" date="2020-08" db="EMBL/GenBank/DDBJ databases">
        <title>Genomic Encyclopedia of Type Strains, Phase IV (KMG-IV): sequencing the most valuable type-strain genomes for metagenomic binning, comparative biology and taxonomic classification.</title>
        <authorList>
            <person name="Goeker M."/>
        </authorList>
    </citation>
    <scope>NUCLEOTIDE SEQUENCE [LARGE SCALE GENOMIC DNA]</scope>
    <source>
        <strain evidence="3 4">DSM 100044</strain>
    </source>
</reference>
<feature type="region of interest" description="Disordered" evidence="1">
    <location>
        <begin position="62"/>
        <end position="135"/>
    </location>
</feature>
<dbReference type="Pfam" id="PF06223">
    <property type="entry name" value="Phage_tail_T"/>
    <property type="match status" value="1"/>
</dbReference>
<dbReference type="RefSeq" id="WP_184058586.1">
    <property type="nucleotide sequence ID" value="NZ_JACIJK010000008.1"/>
</dbReference>
<dbReference type="Proteomes" id="UP000546200">
    <property type="component" value="Unassembled WGS sequence"/>
</dbReference>
<feature type="domain" description="Minor tail T" evidence="2">
    <location>
        <begin position="19"/>
        <end position="90"/>
    </location>
</feature>
<keyword evidence="4" id="KW-1185">Reference proteome</keyword>
<evidence type="ECO:0000313" key="3">
    <source>
        <dbReference type="EMBL" id="MBB5715847.1"/>
    </source>
</evidence>
<comment type="caution">
    <text evidence="3">The sequence shown here is derived from an EMBL/GenBank/DDBJ whole genome shotgun (WGS) entry which is preliminary data.</text>
</comment>
<proteinExistence type="predicted"/>
<evidence type="ECO:0000313" key="4">
    <source>
        <dbReference type="Proteomes" id="UP000546200"/>
    </source>
</evidence>
<dbReference type="AlphaFoldDB" id="A0A7W9BET4"/>